<keyword evidence="2" id="KW-0472">Membrane</keyword>
<sequence length="138" mass="14854">MAEVIDIDVRLKLDKSDVDAETKDVLPQTDKPDEEISDAGPLANLAKKPSIPKIDGEDINSDAGLSKLLNTSKSGVNNIRGFASNPLQFVGGLMPNVMNMIPVIALITAIISLPEVIKKIVKFLTAKGSPFDRFLKVV</sequence>
<evidence type="ECO:0000313" key="3">
    <source>
        <dbReference type="EMBL" id="KKK91648.1"/>
    </source>
</evidence>
<comment type="caution">
    <text evidence="3">The sequence shown here is derived from an EMBL/GenBank/DDBJ whole genome shotgun (WGS) entry which is preliminary data.</text>
</comment>
<dbReference type="AlphaFoldDB" id="A0A0F8ZD06"/>
<keyword evidence="2" id="KW-0812">Transmembrane</keyword>
<evidence type="ECO:0000256" key="1">
    <source>
        <dbReference type="SAM" id="MobiDB-lite"/>
    </source>
</evidence>
<gene>
    <name evidence="3" type="ORF">LCGC14_2710810</name>
</gene>
<dbReference type="EMBL" id="LAZR01048558">
    <property type="protein sequence ID" value="KKK91648.1"/>
    <property type="molecule type" value="Genomic_DNA"/>
</dbReference>
<feature type="region of interest" description="Disordered" evidence="1">
    <location>
        <begin position="20"/>
        <end position="42"/>
    </location>
</feature>
<keyword evidence="2" id="KW-1133">Transmembrane helix</keyword>
<reference evidence="3" key="1">
    <citation type="journal article" date="2015" name="Nature">
        <title>Complex archaea that bridge the gap between prokaryotes and eukaryotes.</title>
        <authorList>
            <person name="Spang A."/>
            <person name="Saw J.H."/>
            <person name="Jorgensen S.L."/>
            <person name="Zaremba-Niedzwiedzka K."/>
            <person name="Martijn J."/>
            <person name="Lind A.E."/>
            <person name="van Eijk R."/>
            <person name="Schleper C."/>
            <person name="Guy L."/>
            <person name="Ettema T.J."/>
        </authorList>
    </citation>
    <scope>NUCLEOTIDE SEQUENCE</scope>
</reference>
<protein>
    <submittedName>
        <fullName evidence="3">Uncharacterized protein</fullName>
    </submittedName>
</protein>
<feature type="transmembrane region" description="Helical" evidence="2">
    <location>
        <begin position="97"/>
        <end position="117"/>
    </location>
</feature>
<accession>A0A0F8ZD06</accession>
<organism evidence="3">
    <name type="scientific">marine sediment metagenome</name>
    <dbReference type="NCBI Taxonomy" id="412755"/>
    <lineage>
        <taxon>unclassified sequences</taxon>
        <taxon>metagenomes</taxon>
        <taxon>ecological metagenomes</taxon>
    </lineage>
</organism>
<evidence type="ECO:0000256" key="2">
    <source>
        <dbReference type="SAM" id="Phobius"/>
    </source>
</evidence>
<feature type="non-terminal residue" evidence="3">
    <location>
        <position position="138"/>
    </location>
</feature>
<proteinExistence type="predicted"/>
<name>A0A0F8ZD06_9ZZZZ</name>